<evidence type="ECO:0000256" key="2">
    <source>
        <dbReference type="ARBA" id="ARBA00022840"/>
    </source>
</evidence>
<dbReference type="InterPro" id="IPR008279">
    <property type="entry name" value="PEP-util_enz_mobile_dom"/>
</dbReference>
<dbReference type="RefSeq" id="WP_160799355.1">
    <property type="nucleotide sequence ID" value="NZ_WUUL01000001.1"/>
</dbReference>
<reference evidence="5 6" key="1">
    <citation type="submission" date="2019-12" db="EMBL/GenBank/DDBJ databases">
        <title>Whole-genome analyses of novel actinobacteria.</title>
        <authorList>
            <person name="Sahin N."/>
            <person name="Saygin H."/>
        </authorList>
    </citation>
    <scope>NUCLEOTIDE SEQUENCE [LARGE SCALE GENOMIC DNA]</scope>
    <source>
        <strain evidence="5 6">KC615</strain>
    </source>
</reference>
<dbReference type="Proteomes" id="UP000430692">
    <property type="component" value="Unassembled WGS sequence"/>
</dbReference>
<dbReference type="Pfam" id="PF00391">
    <property type="entry name" value="PEP-utilizers"/>
    <property type="match status" value="1"/>
</dbReference>
<dbReference type="InterPro" id="IPR051549">
    <property type="entry name" value="PEP_Utilizing_Enz"/>
</dbReference>
<dbReference type="PANTHER" id="PTHR43615:SF1">
    <property type="entry name" value="PPDK_N DOMAIN-CONTAINING PROTEIN"/>
    <property type="match status" value="1"/>
</dbReference>
<comment type="caution">
    <text evidence="5">The sequence shown here is derived from an EMBL/GenBank/DDBJ whole genome shotgun (WGS) entry which is preliminary data.</text>
</comment>
<dbReference type="GO" id="GO:0016301">
    <property type="term" value="F:kinase activity"/>
    <property type="evidence" value="ECO:0007669"/>
    <property type="project" value="InterPro"/>
</dbReference>
<dbReference type="NCBIfam" id="NF004877">
    <property type="entry name" value="PRK06241.1-2"/>
    <property type="match status" value="1"/>
</dbReference>
<feature type="domain" description="PEP-utilising enzyme mobile" evidence="3">
    <location>
        <begin position="804"/>
        <end position="874"/>
    </location>
</feature>
<name>A0A6I4VPJ6_9BACL</name>
<accession>A0A6I4VPJ6</accession>
<dbReference type="GO" id="GO:0005524">
    <property type="term" value="F:ATP binding"/>
    <property type="evidence" value="ECO:0007669"/>
    <property type="project" value="UniProtKB-KW"/>
</dbReference>
<organism evidence="5 6">
    <name type="scientific">Shimazuella alba</name>
    <dbReference type="NCBI Taxonomy" id="2690964"/>
    <lineage>
        <taxon>Bacteria</taxon>
        <taxon>Bacillati</taxon>
        <taxon>Bacillota</taxon>
        <taxon>Bacilli</taxon>
        <taxon>Bacillales</taxon>
        <taxon>Thermoactinomycetaceae</taxon>
        <taxon>Shimazuella</taxon>
    </lineage>
</organism>
<keyword evidence="2" id="KW-0067">ATP-binding</keyword>
<dbReference type="Gene3D" id="3.30.470.20">
    <property type="entry name" value="ATP-grasp fold, B domain"/>
    <property type="match status" value="1"/>
</dbReference>
<dbReference type="InterPro" id="IPR013815">
    <property type="entry name" value="ATP_grasp_subdomain_1"/>
</dbReference>
<protein>
    <submittedName>
        <fullName evidence="5">Phosphoenolpyruvate synthase</fullName>
    </submittedName>
</protein>
<evidence type="ECO:0000313" key="5">
    <source>
        <dbReference type="EMBL" id="MXQ52318.1"/>
    </source>
</evidence>
<sequence length="880" mass="98669">MATNVLFFSQIDASQLEDVGGKGANLGELSKAGFPVPDGFCITTWAYQSFIKTSLEMEQLLTACAKVDSNNLQELKNIGQRIRDHIENLHIPEALQKEIVDAWDSIGRSYHYAVRSSATAEDLPTASFAGQQDTYLNVVGENNLLDAVRRCWASLFTDRAIAYRTKNSFDHHSVFLSVVVQRMVNPNISGIMFTADPINGNRLVTSIDASFGLGEALVSGQVTADLYKVKNNEMISKKISNKKVMIVSLEDGGTEQREIPEEKQNMQVLTDKEIKELAVLGKQIEKHFGTPQDIEFCIEDGKIFVVQSRPITSLYPLPKIEQKPLRVLLSLGHIQMMTDPMKPLGLSVFRTLFPFGKPEDGLESTYLLPAGGRLFVDPSDLLRFKLARKIIPKLLANMEPRIGLALQEVINKPVFTSVPPEAGLAKTVRHNISPVLKEVYQNLFHRDPSQARAKVESYMEREQKKLKSILQESKGVERLQKVQEYLSTSLLDIFQNLFPFIAPFILITMQMKKYLTRWIGSDEAIQTLSQSFDGNISSEMGLEIGDLADLLRDLPDVVTYLQTAKDETFFDELDKVTGGDQFQQAFGVFIAKYGRRCPGEIDVTRPRWREKPTLLISPILGHMRSVKRGEHRRKFVKGAEDARATETQILNRLKGNPIKYRMMKRMISLYRNLGALREHHKYFLITILDECKKVMMEQADILVQNGWLAEKEDVYYLSLSELIQVARGNGLEDLPQMLKERKEAYQAQQKLQPPRVMTSEGEIITPAGREGNFPKNAMIGTPVSAGVVKGKARIVRKPEEAQLHEGEILVAPFTDPGWTPLFQSALALVTEVGGLMTHGSVVAREYGIPAVVGVDDATKIIKDGQMIQVDGTLGYVKVLD</sequence>
<dbReference type="EMBL" id="WUUL01000001">
    <property type="protein sequence ID" value="MXQ52318.1"/>
    <property type="molecule type" value="Genomic_DNA"/>
</dbReference>
<keyword evidence="1" id="KW-0547">Nucleotide-binding</keyword>
<dbReference type="AlphaFoldDB" id="A0A6I4VPJ6"/>
<evidence type="ECO:0000313" key="6">
    <source>
        <dbReference type="Proteomes" id="UP000430692"/>
    </source>
</evidence>
<dbReference type="SUPFAM" id="SSF56059">
    <property type="entry name" value="Glutathione synthetase ATP-binding domain-like"/>
    <property type="match status" value="1"/>
</dbReference>
<dbReference type="Pfam" id="PF01326">
    <property type="entry name" value="PPDK_N"/>
    <property type="match status" value="1"/>
</dbReference>
<dbReference type="Gene3D" id="3.30.1490.20">
    <property type="entry name" value="ATP-grasp fold, A domain"/>
    <property type="match status" value="1"/>
</dbReference>
<evidence type="ECO:0000259" key="4">
    <source>
        <dbReference type="Pfam" id="PF01326"/>
    </source>
</evidence>
<evidence type="ECO:0000259" key="3">
    <source>
        <dbReference type="Pfam" id="PF00391"/>
    </source>
</evidence>
<feature type="domain" description="Pyruvate phosphate dikinase AMP/ATP-binding" evidence="4">
    <location>
        <begin position="18"/>
        <end position="313"/>
    </location>
</feature>
<dbReference type="InterPro" id="IPR002192">
    <property type="entry name" value="PPDK_AMP/ATP-bd"/>
</dbReference>
<keyword evidence="5" id="KW-0670">Pyruvate</keyword>
<dbReference type="Gene3D" id="3.50.30.10">
    <property type="entry name" value="Phosphohistidine domain"/>
    <property type="match status" value="1"/>
</dbReference>
<dbReference type="PANTHER" id="PTHR43615">
    <property type="entry name" value="PHOSPHOENOLPYRUVATE SYNTHASE-RELATED"/>
    <property type="match status" value="1"/>
</dbReference>
<keyword evidence="6" id="KW-1185">Reference proteome</keyword>
<dbReference type="InterPro" id="IPR036637">
    <property type="entry name" value="Phosphohistidine_dom_sf"/>
</dbReference>
<dbReference type="SUPFAM" id="SSF52009">
    <property type="entry name" value="Phosphohistidine domain"/>
    <property type="match status" value="1"/>
</dbReference>
<dbReference type="NCBIfam" id="NF004878">
    <property type="entry name" value="PRK06241.1-3"/>
    <property type="match status" value="1"/>
</dbReference>
<dbReference type="FunFam" id="3.30.1490.20:FF:000010">
    <property type="entry name" value="Phosphoenolpyruvate synthase"/>
    <property type="match status" value="1"/>
</dbReference>
<evidence type="ECO:0000256" key="1">
    <source>
        <dbReference type="ARBA" id="ARBA00022741"/>
    </source>
</evidence>
<gene>
    <name evidence="5" type="ORF">GSM42_00835</name>
</gene>
<proteinExistence type="predicted"/>